<dbReference type="Proteomes" id="UP000324800">
    <property type="component" value="Unassembled WGS sequence"/>
</dbReference>
<dbReference type="Gene3D" id="1.25.40.10">
    <property type="entry name" value="Tetratricopeptide repeat domain"/>
    <property type="match status" value="1"/>
</dbReference>
<keyword evidence="3" id="KW-0175">Coiled coil</keyword>
<sequence>MLGHSEILSLAVELLSFCDYDIYSELNYWPWWGIRAIVIAQRVIQNPSQTLHNKFLDLVEVQIKIFDKLQQNENATSERTLIDVIKTAFFHEASNAAFIAEDYKKVKQLRILLAQSSPVHFHLTGKLGLKTKYQQDPKAILAVEILPKNGDEVKLKQFEGDYFKISPIAPIHDHISSFASSSQTQSTSSDLPIVIKDQIPDILQFPEYVSEKGQEQHSEQKQLEVYHPKSQPLFQSLILGGVQLLMHKKGTHSLKDDLLRSEYMAYINTVFAEPTSYAIHSFALLLRARAELFSSRTQDRATLQLEALCEQYADPDDPLKQHSQTSTNQSSLATPPSTIATHFSSVSTRIRHFFLVASWYPPLCRLQSEVGDSMFNFGAVASALELYQRLNIWQKVTQCLIAARQYERAKKLCEDKLQEIENERILKKQIGNDLKNEKEESKQQFYRLSPDQQDEIDAHILLGEALQDTSHFDTAWEISHHTCAQALRKAGMLLVHKITSGEAAHEALKVERQKSEQQGHKQITKEEEEQIMSKAEQQIWLRVEHYLSTALERNTLFRDHWFTLGSARLRLGLWEGAISAFRRYLSIGSVVRSEENSSSAEAWSNMGAAFIRLGAEKQKNTQQQQYNYKESAYQCFEQAVRSEYSSWRLWQNLLYTSVATHRTIRAIAALQRLADLRVQTDEDCLMAVLGQWNQERELSLRSKDGKSINDEIQVQEKGQKQKGSQIDIIDLIDSNKDNEENSSFGSDPLFNFGEDEVEENEQIGQQKEELSSSIKYSQSTSISQASFQFLTQKLSDLFMTFTNKSQSGFNCTCNILSLYASFLDATNQHEKQLEILLQRMQRARDNENKDWLNNDESFAIVTNAICEVSDLIIQQFELLNKLRQEKEDEIINNSLEKWRFEAKKHTLIMKNAIERAKFDFSGMKQFIQLQESYKNLEQTIKLRE</sequence>
<comment type="caution">
    <text evidence="5">The sequence shown here is derived from an EMBL/GenBank/DDBJ whole genome shotgun (WGS) entry which is preliminary data.</text>
</comment>
<dbReference type="SUPFAM" id="SSF48452">
    <property type="entry name" value="TPR-like"/>
    <property type="match status" value="1"/>
</dbReference>
<name>A0A5J4X050_9EUKA</name>
<evidence type="ECO:0000313" key="5">
    <source>
        <dbReference type="EMBL" id="KAA6400667.1"/>
    </source>
</evidence>
<evidence type="ECO:0000313" key="6">
    <source>
        <dbReference type="Proteomes" id="UP000324800"/>
    </source>
</evidence>
<feature type="coiled-coil region" evidence="3">
    <location>
        <begin position="403"/>
        <end position="440"/>
    </location>
</feature>
<dbReference type="AlphaFoldDB" id="A0A5J4X050"/>
<feature type="coiled-coil region" evidence="3">
    <location>
        <begin position="823"/>
        <end position="850"/>
    </location>
</feature>
<dbReference type="InterPro" id="IPR044244">
    <property type="entry name" value="TTC27/Emw1"/>
</dbReference>
<organism evidence="5 6">
    <name type="scientific">Streblomastix strix</name>
    <dbReference type="NCBI Taxonomy" id="222440"/>
    <lineage>
        <taxon>Eukaryota</taxon>
        <taxon>Metamonada</taxon>
        <taxon>Preaxostyla</taxon>
        <taxon>Oxymonadida</taxon>
        <taxon>Streblomastigidae</taxon>
        <taxon>Streblomastix</taxon>
    </lineage>
</organism>
<gene>
    <name evidence="5" type="ORF">EZS28_003808</name>
</gene>
<dbReference type="PANTHER" id="PTHR16193">
    <property type="entry name" value="TETRATRICOPEPTIDE REPEAT PROTEIN 27"/>
    <property type="match status" value="1"/>
</dbReference>
<evidence type="ECO:0000256" key="1">
    <source>
        <dbReference type="ARBA" id="ARBA00022737"/>
    </source>
</evidence>
<feature type="compositionally biased region" description="Polar residues" evidence="4">
    <location>
        <begin position="321"/>
        <end position="335"/>
    </location>
</feature>
<evidence type="ECO:0000256" key="2">
    <source>
        <dbReference type="ARBA" id="ARBA00022803"/>
    </source>
</evidence>
<reference evidence="5 6" key="1">
    <citation type="submission" date="2019-03" db="EMBL/GenBank/DDBJ databases">
        <title>Single cell metagenomics reveals metabolic interactions within the superorganism composed of flagellate Streblomastix strix and complex community of Bacteroidetes bacteria on its surface.</title>
        <authorList>
            <person name="Treitli S.C."/>
            <person name="Kolisko M."/>
            <person name="Husnik F."/>
            <person name="Keeling P."/>
            <person name="Hampl V."/>
        </authorList>
    </citation>
    <scope>NUCLEOTIDE SEQUENCE [LARGE SCALE GENOMIC DNA]</scope>
    <source>
        <strain evidence="5">ST1C</strain>
    </source>
</reference>
<proteinExistence type="predicted"/>
<protein>
    <submittedName>
        <fullName evidence="5">Putative tetratricopeptide repeat domain</fullName>
    </submittedName>
</protein>
<dbReference type="OrthoDB" id="1936594at2759"/>
<dbReference type="PANTHER" id="PTHR16193:SF0">
    <property type="entry name" value="TETRATRICOPEPTIDE REPEAT PROTEIN 27"/>
    <property type="match status" value="1"/>
</dbReference>
<evidence type="ECO:0000256" key="3">
    <source>
        <dbReference type="SAM" id="Coils"/>
    </source>
</evidence>
<evidence type="ECO:0000256" key="4">
    <source>
        <dbReference type="SAM" id="MobiDB-lite"/>
    </source>
</evidence>
<dbReference type="EMBL" id="SNRW01000524">
    <property type="protein sequence ID" value="KAA6400667.1"/>
    <property type="molecule type" value="Genomic_DNA"/>
</dbReference>
<dbReference type="InterPro" id="IPR011990">
    <property type="entry name" value="TPR-like_helical_dom_sf"/>
</dbReference>
<keyword evidence="1" id="KW-0677">Repeat</keyword>
<accession>A0A5J4X050</accession>
<feature type="region of interest" description="Disordered" evidence="4">
    <location>
        <begin position="316"/>
        <end position="335"/>
    </location>
</feature>
<keyword evidence="2" id="KW-0802">TPR repeat</keyword>